<dbReference type="InterPro" id="IPR029058">
    <property type="entry name" value="AB_hydrolase_fold"/>
</dbReference>
<dbReference type="RefSeq" id="WP_345437512.1">
    <property type="nucleotide sequence ID" value="NZ_BAABKO010000002.1"/>
</dbReference>
<evidence type="ECO:0000313" key="2">
    <source>
        <dbReference type="Proteomes" id="UP001501645"/>
    </source>
</evidence>
<sequence length="438" mass="45639">MDIGSGGAVSVDPADLRRVATEVSVRGRAVAEAGERVRAVAAALEHLPVTLDGLFAQAVAVDAEAEQIEGVAGALRFAADAYELVELKARAESERLDREVRLRMVELEARSPGAGDEAERLLRTWRSDDELSVNAQFLPLSWIPAVGAPLSFTARTLLGALLHQPTAHGAGRIDRGAQLRGASAHPRLRPGVQGVPGTAPATVGDVAARVPDGGTATIRVERYTWDDGRREFAVYVAGTQGEGGTVLDWGSNLELYGGGRSQAFQAVEDALAAAGARDGDVLHATGLSQGAMIASWLAAEGRYDVQTLVTLGAPVEAHGGGETLMATIRHEEDPVALLAGGYPYRTGAEGSVVVSHPHEPVPALRDLAVSVHRLDAYVETARAFDASGDPRAAELAARIAELGGAQTVEVFEFLPERLRVSERAAEGVSGSASPAGGG</sequence>
<accession>A0ABP9A0E6</accession>
<keyword evidence="2" id="KW-1185">Reference proteome</keyword>
<comment type="caution">
    <text evidence="1">The sequence shown here is derived from an EMBL/GenBank/DDBJ whole genome shotgun (WGS) entry which is preliminary data.</text>
</comment>
<gene>
    <name evidence="1" type="ORF">GCM10023351_14280</name>
</gene>
<name>A0ABP9A0E6_9MICO</name>
<organism evidence="1 2">
    <name type="scientific">Microbacterium gilvum</name>
    <dbReference type="NCBI Taxonomy" id="1336204"/>
    <lineage>
        <taxon>Bacteria</taxon>
        <taxon>Bacillati</taxon>
        <taxon>Actinomycetota</taxon>
        <taxon>Actinomycetes</taxon>
        <taxon>Micrococcales</taxon>
        <taxon>Microbacteriaceae</taxon>
        <taxon>Microbacterium</taxon>
    </lineage>
</organism>
<dbReference type="SUPFAM" id="SSF53474">
    <property type="entry name" value="alpha/beta-Hydrolases"/>
    <property type="match status" value="1"/>
</dbReference>
<protein>
    <submittedName>
        <fullName evidence="1">Uncharacterized protein</fullName>
    </submittedName>
</protein>
<proteinExistence type="predicted"/>
<dbReference type="EMBL" id="BAABKO010000002">
    <property type="protein sequence ID" value="GAA4771426.1"/>
    <property type="molecule type" value="Genomic_DNA"/>
</dbReference>
<evidence type="ECO:0000313" key="1">
    <source>
        <dbReference type="EMBL" id="GAA4771426.1"/>
    </source>
</evidence>
<dbReference type="Gene3D" id="3.40.50.1820">
    <property type="entry name" value="alpha/beta hydrolase"/>
    <property type="match status" value="1"/>
</dbReference>
<dbReference type="Proteomes" id="UP001501645">
    <property type="component" value="Unassembled WGS sequence"/>
</dbReference>
<reference evidence="2" key="1">
    <citation type="journal article" date="2019" name="Int. J. Syst. Evol. Microbiol.">
        <title>The Global Catalogue of Microorganisms (GCM) 10K type strain sequencing project: providing services to taxonomists for standard genome sequencing and annotation.</title>
        <authorList>
            <consortium name="The Broad Institute Genomics Platform"/>
            <consortium name="The Broad Institute Genome Sequencing Center for Infectious Disease"/>
            <person name="Wu L."/>
            <person name="Ma J."/>
        </authorList>
    </citation>
    <scope>NUCLEOTIDE SEQUENCE [LARGE SCALE GENOMIC DNA]</scope>
    <source>
        <strain evidence="2">JCM 18537</strain>
    </source>
</reference>